<comment type="similarity">
    <text evidence="1 6">Belongs to the type-B carboxylesterase/lipase family.</text>
</comment>
<dbReference type="PROSITE" id="PS00122">
    <property type="entry name" value="CARBOXYLESTERASE_B_1"/>
    <property type="match status" value="1"/>
</dbReference>
<evidence type="ECO:0000313" key="8">
    <source>
        <dbReference type="EMBL" id="CAH0728030.1"/>
    </source>
</evidence>
<dbReference type="PANTHER" id="PTHR43142:SF1">
    <property type="entry name" value="CARBOXYLIC ESTER HYDROLASE"/>
    <property type="match status" value="1"/>
</dbReference>
<keyword evidence="3 6" id="KW-0378">Hydrolase</keyword>
<evidence type="ECO:0000313" key="9">
    <source>
        <dbReference type="Proteomes" id="UP000838878"/>
    </source>
</evidence>
<dbReference type="InterPro" id="IPR029058">
    <property type="entry name" value="AB_hydrolase_fold"/>
</dbReference>
<keyword evidence="4" id="KW-1015">Disulfide bond</keyword>
<proteinExistence type="inferred from homology"/>
<dbReference type="FunFam" id="3.40.50.1820:FF:000092">
    <property type="entry name" value="Carboxylic ester hydrolase"/>
    <property type="match status" value="1"/>
</dbReference>
<evidence type="ECO:0000256" key="1">
    <source>
        <dbReference type="ARBA" id="ARBA00005964"/>
    </source>
</evidence>
<dbReference type="GO" id="GO:0052689">
    <property type="term" value="F:carboxylic ester hydrolase activity"/>
    <property type="evidence" value="ECO:0007669"/>
    <property type="project" value="UniProtKB-KW"/>
</dbReference>
<gene>
    <name evidence="8" type="ORF">BINO364_LOCUS13294</name>
</gene>
<dbReference type="Proteomes" id="UP000838878">
    <property type="component" value="Chromosome 7"/>
</dbReference>
<protein>
    <recommendedName>
        <fullName evidence="6">Carboxylic ester hydrolase</fullName>
        <ecNumber evidence="6">3.1.1.-</ecNumber>
    </recommendedName>
</protein>
<reference evidence="8" key="1">
    <citation type="submission" date="2021-12" db="EMBL/GenBank/DDBJ databases">
        <authorList>
            <person name="Martin H S."/>
        </authorList>
    </citation>
    <scope>NUCLEOTIDE SEQUENCE</scope>
</reference>
<evidence type="ECO:0000256" key="4">
    <source>
        <dbReference type="ARBA" id="ARBA00023157"/>
    </source>
</evidence>
<dbReference type="SUPFAM" id="SSF53474">
    <property type="entry name" value="alpha/beta-Hydrolases"/>
    <property type="match status" value="1"/>
</dbReference>
<feature type="non-terminal residue" evidence="8">
    <location>
        <position position="558"/>
    </location>
</feature>
<feature type="domain" description="Carboxylesterase type B" evidence="7">
    <location>
        <begin position="25"/>
        <end position="541"/>
    </location>
</feature>
<evidence type="ECO:0000256" key="3">
    <source>
        <dbReference type="ARBA" id="ARBA00022801"/>
    </source>
</evidence>
<evidence type="ECO:0000256" key="5">
    <source>
        <dbReference type="ARBA" id="ARBA00023180"/>
    </source>
</evidence>
<keyword evidence="5" id="KW-0325">Glycoprotein</keyword>
<evidence type="ECO:0000259" key="7">
    <source>
        <dbReference type="Pfam" id="PF00135"/>
    </source>
</evidence>
<dbReference type="InterPro" id="IPR002018">
    <property type="entry name" value="CarbesteraseB"/>
</dbReference>
<dbReference type="OrthoDB" id="19653at2759"/>
<organism evidence="8 9">
    <name type="scientific">Brenthis ino</name>
    <name type="common">lesser marbled fritillary</name>
    <dbReference type="NCBI Taxonomy" id="405034"/>
    <lineage>
        <taxon>Eukaryota</taxon>
        <taxon>Metazoa</taxon>
        <taxon>Ecdysozoa</taxon>
        <taxon>Arthropoda</taxon>
        <taxon>Hexapoda</taxon>
        <taxon>Insecta</taxon>
        <taxon>Pterygota</taxon>
        <taxon>Neoptera</taxon>
        <taxon>Endopterygota</taxon>
        <taxon>Lepidoptera</taxon>
        <taxon>Glossata</taxon>
        <taxon>Ditrysia</taxon>
        <taxon>Papilionoidea</taxon>
        <taxon>Nymphalidae</taxon>
        <taxon>Heliconiinae</taxon>
        <taxon>Argynnini</taxon>
        <taxon>Brenthis</taxon>
    </lineage>
</organism>
<evidence type="ECO:0000256" key="2">
    <source>
        <dbReference type="ARBA" id="ARBA00022487"/>
    </source>
</evidence>
<name>A0A8J9VKD2_9NEOP</name>
<dbReference type="Pfam" id="PF00135">
    <property type="entry name" value="COesterase"/>
    <property type="match status" value="1"/>
</dbReference>
<dbReference type="CDD" id="cd00312">
    <property type="entry name" value="Esterase_lipase"/>
    <property type="match status" value="1"/>
</dbReference>
<dbReference type="AlphaFoldDB" id="A0A8J9VKD2"/>
<dbReference type="EC" id="3.1.1.-" evidence="6"/>
<dbReference type="EMBL" id="OV170227">
    <property type="protein sequence ID" value="CAH0728030.1"/>
    <property type="molecule type" value="Genomic_DNA"/>
</dbReference>
<keyword evidence="2" id="KW-0719">Serine esterase</keyword>
<dbReference type="Gene3D" id="3.40.50.1820">
    <property type="entry name" value="alpha/beta hydrolase"/>
    <property type="match status" value="1"/>
</dbReference>
<sequence length="558" mass="63794">MNILFDKILPTLRSKIRLFSSATVSPVVALKEGNIRGAVKQLNDGTQYYSFKGIRYAQAPVGKLRFKAPLPITPWEGIRDAIHHGSVCPQLDLQTGETLEGNEDCLFLNVYTTSLDANKKIPVMFFIHGGGFTSGSGNSQIYGPKFLLQHNVVIVTINYRLEVLGFLCLDTLEVPGNAGLKDQVAALRWVQNNICQFGGDPENVTIFGESAGGASVTYHMISPLSHGLFHKAISQSGVCLTDWAYEINAAERAFKVGKILGKHTNDPEELLQFLQSVPATDLISMTYKTQTREEKYRGLPIHFAPVVEKFSDKAFLSERPLDLMLRGKFYKVPFIAGYNSSEGMMMITTDVKRLNIRNQTPSYFVPRELVQMISEQKLKEFGDRIKQFYYRNRDLTEQDTEIICNINSDLHFVYGITKFAEYYSEYCKTIYLYRFNLDTELNFFKMILGVPSEKGACHADDLFYLFNNMTNKEKCEEQEKLRKLVYMMTKLWTDFAKTGNPTPDDRWGLRWRPYTDNKEYLKIDETLSMGKCDEKERIDFWDKLYGEAGIPSSRKCKI</sequence>
<evidence type="ECO:0000256" key="6">
    <source>
        <dbReference type="RuleBase" id="RU361235"/>
    </source>
</evidence>
<dbReference type="PANTHER" id="PTHR43142">
    <property type="entry name" value="CARBOXYLIC ESTER HYDROLASE"/>
    <property type="match status" value="1"/>
</dbReference>
<dbReference type="InterPro" id="IPR019826">
    <property type="entry name" value="Carboxylesterase_B_AS"/>
</dbReference>
<keyword evidence="9" id="KW-1185">Reference proteome</keyword>
<accession>A0A8J9VKD2</accession>